<dbReference type="RefSeq" id="WP_188441999.1">
    <property type="nucleotide sequence ID" value="NZ_BMGK01000007.1"/>
</dbReference>
<reference evidence="1" key="2">
    <citation type="submission" date="2020-09" db="EMBL/GenBank/DDBJ databases">
        <authorList>
            <person name="Sun Q."/>
            <person name="Zhou Y."/>
        </authorList>
    </citation>
    <scope>NUCLEOTIDE SEQUENCE</scope>
    <source>
        <strain evidence="1">CGMCC 1.12924</strain>
    </source>
</reference>
<proteinExistence type="predicted"/>
<dbReference type="PANTHER" id="PTHR31793">
    <property type="entry name" value="4-HYDROXYBENZOYL-COA THIOESTERASE FAMILY MEMBER"/>
    <property type="match status" value="1"/>
</dbReference>
<evidence type="ECO:0000313" key="2">
    <source>
        <dbReference type="Proteomes" id="UP000652231"/>
    </source>
</evidence>
<dbReference type="CDD" id="cd00586">
    <property type="entry name" value="4HBT"/>
    <property type="match status" value="1"/>
</dbReference>
<dbReference type="AlphaFoldDB" id="A0A8J2VAT6"/>
<dbReference type="GO" id="GO:0047617">
    <property type="term" value="F:fatty acyl-CoA hydrolase activity"/>
    <property type="evidence" value="ECO:0007669"/>
    <property type="project" value="TreeGrafter"/>
</dbReference>
<dbReference type="SUPFAM" id="SSF54637">
    <property type="entry name" value="Thioesterase/thiol ester dehydrase-isomerase"/>
    <property type="match status" value="1"/>
</dbReference>
<dbReference type="Gene3D" id="3.10.129.10">
    <property type="entry name" value="Hotdog Thioesterase"/>
    <property type="match status" value="1"/>
</dbReference>
<protein>
    <submittedName>
        <fullName evidence="1">Thioesterase</fullName>
    </submittedName>
</protein>
<dbReference type="Pfam" id="PF13279">
    <property type="entry name" value="4HBT_2"/>
    <property type="match status" value="1"/>
</dbReference>
<gene>
    <name evidence="1" type="ORF">GCM10011312_19480</name>
</gene>
<comment type="caution">
    <text evidence="1">The sequence shown here is derived from an EMBL/GenBank/DDBJ whole genome shotgun (WGS) entry which is preliminary data.</text>
</comment>
<evidence type="ECO:0000313" key="1">
    <source>
        <dbReference type="EMBL" id="GGD95968.1"/>
    </source>
</evidence>
<keyword evidence="2" id="KW-1185">Reference proteome</keyword>
<dbReference type="Proteomes" id="UP000652231">
    <property type="component" value="Unassembled WGS sequence"/>
</dbReference>
<reference evidence="1" key="1">
    <citation type="journal article" date="2014" name="Int. J. Syst. Evol. Microbiol.">
        <title>Complete genome sequence of Corynebacterium casei LMG S-19264T (=DSM 44701T), isolated from a smear-ripened cheese.</title>
        <authorList>
            <consortium name="US DOE Joint Genome Institute (JGI-PGF)"/>
            <person name="Walter F."/>
            <person name="Albersmeier A."/>
            <person name="Kalinowski J."/>
            <person name="Ruckert C."/>
        </authorList>
    </citation>
    <scope>NUCLEOTIDE SEQUENCE</scope>
    <source>
        <strain evidence="1">CGMCC 1.12924</strain>
    </source>
</reference>
<name>A0A8J2VAT6_9FLAO</name>
<accession>A0A8J2VAT6</accession>
<dbReference type="InterPro" id="IPR050563">
    <property type="entry name" value="4-hydroxybenzoyl-CoA_TE"/>
</dbReference>
<dbReference type="InterPro" id="IPR029069">
    <property type="entry name" value="HotDog_dom_sf"/>
</dbReference>
<dbReference type="PANTHER" id="PTHR31793:SF24">
    <property type="entry name" value="LONG-CHAIN ACYL-COA THIOESTERASE FADM"/>
    <property type="match status" value="1"/>
</dbReference>
<sequence length="144" mass="16600">MTDLNDFPLEIQLRIDWSDLDVYEHVNNVSIIRYLQSARVNIWEKSGLYKSYKATNRGPMLVSSKVDFKKSLFYPGTITIKSRIGSIKNSSFSLEHLILNDKGETCIEARDVAVCFDFNTEKTYQIPDDLKAVFKSYSSSRKEI</sequence>
<dbReference type="EMBL" id="BMGK01000007">
    <property type="protein sequence ID" value="GGD95968.1"/>
    <property type="molecule type" value="Genomic_DNA"/>
</dbReference>
<organism evidence="1 2">
    <name type="scientific">Planktosalinus lacus</name>
    <dbReference type="NCBI Taxonomy" id="1526573"/>
    <lineage>
        <taxon>Bacteria</taxon>
        <taxon>Pseudomonadati</taxon>
        <taxon>Bacteroidota</taxon>
        <taxon>Flavobacteriia</taxon>
        <taxon>Flavobacteriales</taxon>
        <taxon>Flavobacteriaceae</taxon>
        <taxon>Planktosalinus</taxon>
    </lineage>
</organism>